<reference evidence="2 3" key="1">
    <citation type="submission" date="2020-04" db="EMBL/GenBank/DDBJ databases">
        <title>Draft genome of Pyxidicoccus fallax type strain.</title>
        <authorList>
            <person name="Whitworth D.E."/>
        </authorList>
    </citation>
    <scope>NUCLEOTIDE SEQUENCE [LARGE SCALE GENOMIC DNA]</scope>
    <source>
        <strain evidence="2 3">DSM 14698</strain>
    </source>
</reference>
<evidence type="ECO:0008006" key="4">
    <source>
        <dbReference type="Google" id="ProtNLM"/>
    </source>
</evidence>
<dbReference type="AlphaFoldDB" id="A0A848LT22"/>
<evidence type="ECO:0000313" key="3">
    <source>
        <dbReference type="Proteomes" id="UP000518300"/>
    </source>
</evidence>
<feature type="chain" id="PRO_5032349472" description="Lipoprotein" evidence="1">
    <location>
        <begin position="19"/>
        <end position="167"/>
    </location>
</feature>
<dbReference type="EMBL" id="JABBJJ010000269">
    <property type="protein sequence ID" value="NMO20770.1"/>
    <property type="molecule type" value="Genomic_DNA"/>
</dbReference>
<keyword evidence="3" id="KW-1185">Reference proteome</keyword>
<dbReference type="PROSITE" id="PS51257">
    <property type="entry name" value="PROKAR_LIPOPROTEIN"/>
    <property type="match status" value="1"/>
</dbReference>
<proteinExistence type="predicted"/>
<gene>
    <name evidence="2" type="ORF">HG543_38885</name>
</gene>
<evidence type="ECO:0000256" key="1">
    <source>
        <dbReference type="SAM" id="SignalP"/>
    </source>
</evidence>
<name>A0A848LT22_9BACT</name>
<feature type="signal peptide" evidence="1">
    <location>
        <begin position="1"/>
        <end position="18"/>
    </location>
</feature>
<evidence type="ECO:0000313" key="2">
    <source>
        <dbReference type="EMBL" id="NMO20770.1"/>
    </source>
</evidence>
<dbReference type="Proteomes" id="UP000518300">
    <property type="component" value="Unassembled WGS sequence"/>
</dbReference>
<organism evidence="2 3">
    <name type="scientific">Pyxidicoccus fallax</name>
    <dbReference type="NCBI Taxonomy" id="394095"/>
    <lineage>
        <taxon>Bacteria</taxon>
        <taxon>Pseudomonadati</taxon>
        <taxon>Myxococcota</taxon>
        <taxon>Myxococcia</taxon>
        <taxon>Myxococcales</taxon>
        <taxon>Cystobacterineae</taxon>
        <taxon>Myxococcaceae</taxon>
        <taxon>Pyxidicoccus</taxon>
    </lineage>
</organism>
<protein>
    <recommendedName>
        <fullName evidence="4">Lipoprotein</fullName>
    </recommendedName>
</protein>
<dbReference type="RefSeq" id="WP_169349977.1">
    <property type="nucleotide sequence ID" value="NZ_JABBJJ010000269.1"/>
</dbReference>
<accession>A0A848LT22</accession>
<comment type="caution">
    <text evidence="2">The sequence shown here is derived from an EMBL/GenBank/DDBJ whole genome shotgun (WGS) entry which is preliminary data.</text>
</comment>
<sequence>MNRTFLAATLALFPLMFACQPEIDAQNPEAASALEQRSGTPVDTHGDALTGTPFVTLEAVETARYEDTYYVHVETAYYATFWADRARSIPVNLSSAIQLNYQSTYYNYKYNQVVRSNLSTTLQAGGHSYYIGSGIYECIYDANGNIDHRCDDTYLTLRTGVGYDGSW</sequence>
<keyword evidence="1" id="KW-0732">Signal</keyword>